<feature type="transmembrane region" description="Helical" evidence="1">
    <location>
        <begin position="6"/>
        <end position="22"/>
    </location>
</feature>
<feature type="transmembrane region" description="Helical" evidence="1">
    <location>
        <begin position="223"/>
        <end position="242"/>
    </location>
</feature>
<keyword evidence="1" id="KW-0812">Transmembrane</keyword>
<dbReference type="EMBL" id="MN739548">
    <property type="protein sequence ID" value="QHT12608.1"/>
    <property type="molecule type" value="Genomic_DNA"/>
</dbReference>
<proteinExistence type="predicted"/>
<reference evidence="2" key="1">
    <citation type="journal article" date="2020" name="Nature">
        <title>Giant virus diversity and host interactions through global metagenomics.</title>
        <authorList>
            <person name="Schulz F."/>
            <person name="Roux S."/>
            <person name="Paez-Espino D."/>
            <person name="Jungbluth S."/>
            <person name="Walsh D.A."/>
            <person name="Denef V.J."/>
            <person name="McMahon K.D."/>
            <person name="Konstantinidis K.T."/>
            <person name="Eloe-Fadrosh E.A."/>
            <person name="Kyrpides N.C."/>
            <person name="Woyke T."/>
        </authorList>
    </citation>
    <scope>NUCLEOTIDE SEQUENCE</scope>
    <source>
        <strain evidence="2">GVMAG-M-3300023174-130</strain>
    </source>
</reference>
<name>A0A6C0D764_9ZZZZ</name>
<feature type="transmembrane region" description="Helical" evidence="1">
    <location>
        <begin position="50"/>
        <end position="70"/>
    </location>
</feature>
<feature type="transmembrane region" description="Helical" evidence="1">
    <location>
        <begin position="82"/>
        <end position="106"/>
    </location>
</feature>
<organism evidence="2">
    <name type="scientific">viral metagenome</name>
    <dbReference type="NCBI Taxonomy" id="1070528"/>
    <lineage>
        <taxon>unclassified sequences</taxon>
        <taxon>metagenomes</taxon>
        <taxon>organismal metagenomes</taxon>
    </lineage>
</organism>
<accession>A0A6C0D764</accession>
<evidence type="ECO:0000313" key="2">
    <source>
        <dbReference type="EMBL" id="QHT12608.1"/>
    </source>
</evidence>
<protein>
    <submittedName>
        <fullName evidence="2">Uncharacterized protein</fullName>
    </submittedName>
</protein>
<keyword evidence="1" id="KW-0472">Membrane</keyword>
<keyword evidence="1" id="KW-1133">Transmembrane helix</keyword>
<dbReference type="AlphaFoldDB" id="A0A6C0D764"/>
<evidence type="ECO:0000256" key="1">
    <source>
        <dbReference type="SAM" id="Phobius"/>
    </source>
</evidence>
<sequence length="281" mass="31413">MDSSFFSLLLFTLITILYYLVLKPNLSTTMLEDPTGDEYIKYNSSKNTALFIYFIMVVLSQIFVNATVIINKCGGSIAQNIGSAFLITLIPWIFIFGGVITCLMIFPGFKSAFSNVIGYFAVSGSANNILSELLVQADINQTINESANGDVEKKDSLKTAAEAIVKLCGNMSILINQIVPSNFMEYWLMLTPLMKDHYQRSGAPELKQQLLDTVVRRDNIGEALWYVYSAILLISITQYSIVSRPCNKDLATMQSDQEKFLKTEAKMNAKTDKQNSTIYTL</sequence>